<dbReference type="InterPro" id="IPR002909">
    <property type="entry name" value="IPT_dom"/>
</dbReference>
<feature type="domain" description="IPT/TIG" evidence="2">
    <location>
        <begin position="42"/>
        <end position="104"/>
    </location>
</feature>
<evidence type="ECO:0000256" key="1">
    <source>
        <dbReference type="SAM" id="Coils"/>
    </source>
</evidence>
<dbReference type="InterPro" id="IPR014756">
    <property type="entry name" value="Ig_E-set"/>
</dbReference>
<dbReference type="InterPro" id="IPR013783">
    <property type="entry name" value="Ig-like_fold"/>
</dbReference>
<organism evidence="3">
    <name type="scientific">viral metagenome</name>
    <dbReference type="NCBI Taxonomy" id="1070528"/>
    <lineage>
        <taxon>unclassified sequences</taxon>
        <taxon>metagenomes</taxon>
        <taxon>organismal metagenomes</taxon>
    </lineage>
</organism>
<sequence>MTFLYKLLIVIIVVSLLVLGISYDIHKSRVPIESFQDFQTTTITNFTPKEGDGSTIVTIEGRGLEYIEEVLFKGSECVILDNATSSKIQIIPPALTELGFTIEQIRKKIDETGSGIPVDVKLQKKNGGKTPLTSVLLPNIVFTYIDKGANWKDNCPKVEEEIEPEIPKAPAEEPDIDVSEGEAKFKEGTDLYFLHVTLPDMEKKLETLINQMTDKLEEQKKNNPELENADKLKLIQSMDSLLKYKQDMNILRYNIHKNLSDDYGYDI</sequence>
<reference evidence="3" key="1">
    <citation type="journal article" date="2020" name="Nature">
        <title>Giant virus diversity and host interactions through global metagenomics.</title>
        <authorList>
            <person name="Schulz F."/>
            <person name="Roux S."/>
            <person name="Paez-Espino D."/>
            <person name="Jungbluth S."/>
            <person name="Walsh D.A."/>
            <person name="Denef V.J."/>
            <person name="McMahon K.D."/>
            <person name="Konstantinidis K.T."/>
            <person name="Eloe-Fadrosh E.A."/>
            <person name="Kyrpides N.C."/>
            <person name="Woyke T."/>
        </authorList>
    </citation>
    <scope>NUCLEOTIDE SEQUENCE</scope>
    <source>
        <strain evidence="3">GVMAG-M-3300025860-25</strain>
    </source>
</reference>
<evidence type="ECO:0000313" key="3">
    <source>
        <dbReference type="EMBL" id="QHU01127.1"/>
    </source>
</evidence>
<dbReference type="SUPFAM" id="SSF81296">
    <property type="entry name" value="E set domains"/>
    <property type="match status" value="1"/>
</dbReference>
<keyword evidence="1" id="KW-0175">Coiled coil</keyword>
<dbReference type="EMBL" id="MN740335">
    <property type="protein sequence ID" value="QHU01127.1"/>
    <property type="molecule type" value="Genomic_DNA"/>
</dbReference>
<dbReference type="AlphaFoldDB" id="A0A6C0J9C4"/>
<dbReference type="CDD" id="cd00102">
    <property type="entry name" value="IPT"/>
    <property type="match status" value="1"/>
</dbReference>
<name>A0A6C0J9C4_9ZZZZ</name>
<dbReference type="Gene3D" id="2.60.40.10">
    <property type="entry name" value="Immunoglobulins"/>
    <property type="match status" value="1"/>
</dbReference>
<evidence type="ECO:0000259" key="2">
    <source>
        <dbReference type="Pfam" id="PF01833"/>
    </source>
</evidence>
<protein>
    <recommendedName>
        <fullName evidence="2">IPT/TIG domain-containing protein</fullName>
    </recommendedName>
</protein>
<accession>A0A6C0J9C4</accession>
<feature type="coiled-coil region" evidence="1">
    <location>
        <begin position="198"/>
        <end position="229"/>
    </location>
</feature>
<dbReference type="Pfam" id="PF01833">
    <property type="entry name" value="TIG"/>
    <property type="match status" value="1"/>
</dbReference>
<proteinExistence type="predicted"/>